<evidence type="ECO:0000313" key="1">
    <source>
        <dbReference type="EMBL" id="OHA64739.1"/>
    </source>
</evidence>
<gene>
    <name evidence="1" type="ORF">A2672_00985</name>
</gene>
<organism evidence="1 2">
    <name type="scientific">Candidatus Wildermuthbacteria bacterium RIFCSPHIGHO2_01_FULL_49_22b</name>
    <dbReference type="NCBI Taxonomy" id="1802448"/>
    <lineage>
        <taxon>Bacteria</taxon>
        <taxon>Candidatus Wildermuthiibacteriota</taxon>
    </lineage>
</organism>
<evidence type="ECO:0000313" key="2">
    <source>
        <dbReference type="Proteomes" id="UP000178065"/>
    </source>
</evidence>
<dbReference type="AlphaFoldDB" id="A0A1G2QX61"/>
<proteinExistence type="predicted"/>
<protein>
    <submittedName>
        <fullName evidence="1">Uncharacterized protein</fullName>
    </submittedName>
</protein>
<sequence length="62" mass="7008">MDVLIRPHWRMPADLSLFFVALAANPRAPPFLISHLLLVATGTEQQHLRSFHGSPLLKPIIR</sequence>
<comment type="caution">
    <text evidence="1">The sequence shown here is derived from an EMBL/GenBank/DDBJ whole genome shotgun (WGS) entry which is preliminary data.</text>
</comment>
<dbReference type="Proteomes" id="UP000178065">
    <property type="component" value="Unassembled WGS sequence"/>
</dbReference>
<dbReference type="EMBL" id="MHTT01000029">
    <property type="protein sequence ID" value="OHA64739.1"/>
    <property type="molecule type" value="Genomic_DNA"/>
</dbReference>
<reference evidence="1 2" key="1">
    <citation type="journal article" date="2016" name="Nat. Commun.">
        <title>Thousands of microbial genomes shed light on interconnected biogeochemical processes in an aquifer system.</title>
        <authorList>
            <person name="Anantharaman K."/>
            <person name="Brown C.T."/>
            <person name="Hug L.A."/>
            <person name="Sharon I."/>
            <person name="Castelle C.J."/>
            <person name="Probst A.J."/>
            <person name="Thomas B.C."/>
            <person name="Singh A."/>
            <person name="Wilkins M.J."/>
            <person name="Karaoz U."/>
            <person name="Brodie E.L."/>
            <person name="Williams K.H."/>
            <person name="Hubbard S.S."/>
            <person name="Banfield J.F."/>
        </authorList>
    </citation>
    <scope>NUCLEOTIDE SEQUENCE [LARGE SCALE GENOMIC DNA]</scope>
</reference>
<accession>A0A1G2QX61</accession>
<name>A0A1G2QX61_9BACT</name>